<dbReference type="Gene3D" id="2.30.30.140">
    <property type="match status" value="1"/>
</dbReference>
<sequence>MEIHVGDYVEICSNEDGFLGSYFTAKVLKRVGKYKFMVEYIDLVCDEDDGKPLTEVVRASYMRPCPPQIQVSGFDVLDKVDAFDNDGWWIGRITGSTGSWYNVYFDSSGDEIPYPVSRLRVHHDWENGQWVLSQRKNLER</sequence>
<name>A0AAP0N9Y7_LIQFO</name>
<comment type="caution">
    <text evidence="2">The sequence shown here is derived from an EMBL/GenBank/DDBJ whole genome shotgun (WGS) entry which is preliminary data.</text>
</comment>
<proteinExistence type="predicted"/>
<dbReference type="InterPro" id="IPR014002">
    <property type="entry name" value="Agenet_dom_plant"/>
</dbReference>
<dbReference type="EMBL" id="JBBPBK010000015">
    <property type="protein sequence ID" value="KAK9268808.1"/>
    <property type="molecule type" value="Genomic_DNA"/>
</dbReference>
<dbReference type="CDD" id="cd20406">
    <property type="entry name" value="Tudor_Agenet_AtDUF_rpt2_4"/>
    <property type="match status" value="1"/>
</dbReference>
<feature type="domain" description="Agenet" evidence="1">
    <location>
        <begin position="1"/>
        <end position="70"/>
    </location>
</feature>
<gene>
    <name evidence="2" type="ORF">L1049_000572</name>
</gene>
<organism evidence="2 3">
    <name type="scientific">Liquidambar formosana</name>
    <name type="common">Formosan gum</name>
    <dbReference type="NCBI Taxonomy" id="63359"/>
    <lineage>
        <taxon>Eukaryota</taxon>
        <taxon>Viridiplantae</taxon>
        <taxon>Streptophyta</taxon>
        <taxon>Embryophyta</taxon>
        <taxon>Tracheophyta</taxon>
        <taxon>Spermatophyta</taxon>
        <taxon>Magnoliopsida</taxon>
        <taxon>eudicotyledons</taxon>
        <taxon>Gunneridae</taxon>
        <taxon>Pentapetalae</taxon>
        <taxon>Saxifragales</taxon>
        <taxon>Altingiaceae</taxon>
        <taxon>Liquidambar</taxon>
    </lineage>
</organism>
<dbReference type="InterPro" id="IPR008395">
    <property type="entry name" value="Agenet-like_dom"/>
</dbReference>
<dbReference type="Proteomes" id="UP001415857">
    <property type="component" value="Unassembled WGS sequence"/>
</dbReference>
<protein>
    <recommendedName>
        <fullName evidence="1">Agenet domain-containing protein</fullName>
    </recommendedName>
</protein>
<evidence type="ECO:0000259" key="1">
    <source>
        <dbReference type="SMART" id="SM00743"/>
    </source>
</evidence>
<dbReference type="AlphaFoldDB" id="A0AAP0N9Y7"/>
<dbReference type="Pfam" id="PF05641">
    <property type="entry name" value="Agenet"/>
    <property type="match status" value="1"/>
</dbReference>
<evidence type="ECO:0000313" key="3">
    <source>
        <dbReference type="Proteomes" id="UP001415857"/>
    </source>
</evidence>
<accession>A0AAP0N9Y7</accession>
<dbReference type="PANTHER" id="PTHR31917:SF148">
    <property type="entry name" value="DUF724 DOMAIN-CONTAINING PROTEIN 2"/>
    <property type="match status" value="1"/>
</dbReference>
<dbReference type="SMART" id="SM00743">
    <property type="entry name" value="Agenet"/>
    <property type="match status" value="2"/>
</dbReference>
<feature type="domain" description="Agenet" evidence="1">
    <location>
        <begin position="72"/>
        <end position="127"/>
    </location>
</feature>
<keyword evidence="3" id="KW-1185">Reference proteome</keyword>
<dbReference type="CDD" id="cd20405">
    <property type="entry name" value="Tudor_Agenet_AtDUF_rpt1_3"/>
    <property type="match status" value="1"/>
</dbReference>
<dbReference type="PANTHER" id="PTHR31917">
    <property type="entry name" value="AGENET DOMAIN-CONTAINING PROTEIN-RELATED"/>
    <property type="match status" value="1"/>
</dbReference>
<reference evidence="2 3" key="1">
    <citation type="journal article" date="2024" name="Plant J.">
        <title>Genome sequences and population genomics reveal climatic adaptation and genomic divergence between two closely related sweetgum species.</title>
        <authorList>
            <person name="Xu W.Q."/>
            <person name="Ren C.Q."/>
            <person name="Zhang X.Y."/>
            <person name="Comes H.P."/>
            <person name="Liu X.H."/>
            <person name="Li Y.G."/>
            <person name="Kettle C.J."/>
            <person name="Jalonen R."/>
            <person name="Gaisberger H."/>
            <person name="Ma Y.Z."/>
            <person name="Qiu Y.X."/>
        </authorList>
    </citation>
    <scope>NUCLEOTIDE SEQUENCE [LARGE SCALE GENOMIC DNA]</scope>
    <source>
        <strain evidence="2">Hangzhou</strain>
    </source>
</reference>
<evidence type="ECO:0000313" key="2">
    <source>
        <dbReference type="EMBL" id="KAK9268808.1"/>
    </source>
</evidence>